<sequence>MFLVDLTKAFLRGLLAPLSSPIVPQAALDIFPIFYDFFGVNIIIYGVNKNASRITRRLDCNPTPFGSDRG</sequence>
<feature type="transmembrane region" description="Helical" evidence="1">
    <location>
        <begin position="26"/>
        <end position="47"/>
    </location>
</feature>
<protein>
    <submittedName>
        <fullName evidence="2">Uncharacterized protein</fullName>
    </submittedName>
</protein>
<keyword evidence="3" id="KW-1185">Reference proteome</keyword>
<proteinExistence type="predicted"/>
<keyword evidence="1" id="KW-1133">Transmembrane helix</keyword>
<organism evidence="2 3">
    <name type="scientific">Gossypium arboreum</name>
    <name type="common">Tree cotton</name>
    <name type="synonym">Gossypium nanking</name>
    <dbReference type="NCBI Taxonomy" id="29729"/>
    <lineage>
        <taxon>Eukaryota</taxon>
        <taxon>Viridiplantae</taxon>
        <taxon>Streptophyta</taxon>
        <taxon>Embryophyta</taxon>
        <taxon>Tracheophyta</taxon>
        <taxon>Spermatophyta</taxon>
        <taxon>Magnoliopsida</taxon>
        <taxon>eudicotyledons</taxon>
        <taxon>Gunneridae</taxon>
        <taxon>Pentapetalae</taxon>
        <taxon>rosids</taxon>
        <taxon>malvids</taxon>
        <taxon>Malvales</taxon>
        <taxon>Malvaceae</taxon>
        <taxon>Malvoideae</taxon>
        <taxon>Gossypium</taxon>
    </lineage>
</organism>
<gene>
    <name evidence="2" type="ORF">F383_36185</name>
</gene>
<keyword evidence="1" id="KW-0812">Transmembrane</keyword>
<evidence type="ECO:0000313" key="3">
    <source>
        <dbReference type="Proteomes" id="UP000032142"/>
    </source>
</evidence>
<keyword evidence="1" id="KW-0472">Membrane</keyword>
<evidence type="ECO:0000256" key="1">
    <source>
        <dbReference type="SAM" id="Phobius"/>
    </source>
</evidence>
<evidence type="ECO:0000313" key="2">
    <source>
        <dbReference type="EMBL" id="KHG29628.1"/>
    </source>
</evidence>
<dbReference type="EMBL" id="KN450837">
    <property type="protein sequence ID" value="KHG29628.1"/>
    <property type="molecule type" value="Genomic_DNA"/>
</dbReference>
<reference evidence="3" key="1">
    <citation type="submission" date="2014-09" db="EMBL/GenBank/DDBJ databases">
        <authorList>
            <person name="Mudge J."/>
            <person name="Ramaraj T."/>
            <person name="Lindquist I.E."/>
            <person name="Bharti A.K."/>
            <person name="Sundararajan A."/>
            <person name="Cameron C.T."/>
            <person name="Woodward J.E."/>
            <person name="May G.D."/>
            <person name="Brubaker C."/>
            <person name="Broadhvest J."/>
            <person name="Wilkins T.A."/>
        </authorList>
    </citation>
    <scope>NUCLEOTIDE SEQUENCE</scope>
    <source>
        <strain evidence="3">cv. AKA8401</strain>
    </source>
</reference>
<dbReference type="AlphaFoldDB" id="A0A0B0PT42"/>
<dbReference type="Proteomes" id="UP000032142">
    <property type="component" value="Unassembled WGS sequence"/>
</dbReference>
<name>A0A0B0PT42_GOSAR</name>
<accession>A0A0B0PT42</accession>